<accession>A0ABY7SK07</accession>
<evidence type="ECO:0008006" key="3">
    <source>
        <dbReference type="Google" id="ProtNLM"/>
    </source>
</evidence>
<evidence type="ECO:0000313" key="2">
    <source>
        <dbReference type="Proteomes" id="UP001219349"/>
    </source>
</evidence>
<reference evidence="1 2" key="1">
    <citation type="submission" date="2021-01" db="EMBL/GenBank/DDBJ databases">
        <title>Biogeographic distribution of Paracoccus.</title>
        <authorList>
            <person name="Hollensteiner J."/>
            <person name="Leineberger J."/>
            <person name="Brinkhoff T."/>
            <person name="Daniel R."/>
        </authorList>
    </citation>
    <scope>NUCLEOTIDE SEQUENCE [LARGE SCALE GENOMIC DNA]</scope>
    <source>
        <strain evidence="1 2">KCTC 22803</strain>
    </source>
</reference>
<proteinExistence type="predicted"/>
<gene>
    <name evidence="1" type="ORF">JHX87_17530</name>
</gene>
<name>A0ABY7SK07_9RHOB</name>
<sequence>MTNSIAICLFLLILTIFAVDFLFLQDDLPVLVGKGLDNFIEYVSFWR</sequence>
<dbReference type="RefSeq" id="WP_271883505.1">
    <property type="nucleotide sequence ID" value="NZ_CP067136.1"/>
</dbReference>
<evidence type="ECO:0000313" key="1">
    <source>
        <dbReference type="EMBL" id="WCR07225.1"/>
    </source>
</evidence>
<dbReference type="Proteomes" id="UP001219349">
    <property type="component" value="Chromosome"/>
</dbReference>
<protein>
    <recommendedName>
        <fullName evidence="3">Glyceraldehyde-3-phosphate dehydrogenase</fullName>
    </recommendedName>
</protein>
<keyword evidence="2" id="KW-1185">Reference proteome</keyword>
<dbReference type="EMBL" id="CP067136">
    <property type="protein sequence ID" value="WCR07225.1"/>
    <property type="molecule type" value="Genomic_DNA"/>
</dbReference>
<organism evidence="1 2">
    <name type="scientific">Paracoccus fistulariae</name>
    <dbReference type="NCBI Taxonomy" id="658446"/>
    <lineage>
        <taxon>Bacteria</taxon>
        <taxon>Pseudomonadati</taxon>
        <taxon>Pseudomonadota</taxon>
        <taxon>Alphaproteobacteria</taxon>
        <taxon>Rhodobacterales</taxon>
        <taxon>Paracoccaceae</taxon>
        <taxon>Paracoccus</taxon>
    </lineage>
</organism>